<evidence type="ECO:0000313" key="3">
    <source>
        <dbReference type="Proteomes" id="UP001396334"/>
    </source>
</evidence>
<keyword evidence="3" id="KW-1185">Reference proteome</keyword>
<proteinExistence type="predicted"/>
<organism evidence="2 3">
    <name type="scientific">Hibiscus sabdariffa</name>
    <name type="common">roselle</name>
    <dbReference type="NCBI Taxonomy" id="183260"/>
    <lineage>
        <taxon>Eukaryota</taxon>
        <taxon>Viridiplantae</taxon>
        <taxon>Streptophyta</taxon>
        <taxon>Embryophyta</taxon>
        <taxon>Tracheophyta</taxon>
        <taxon>Spermatophyta</taxon>
        <taxon>Magnoliopsida</taxon>
        <taxon>eudicotyledons</taxon>
        <taxon>Gunneridae</taxon>
        <taxon>Pentapetalae</taxon>
        <taxon>rosids</taxon>
        <taxon>malvids</taxon>
        <taxon>Malvales</taxon>
        <taxon>Malvaceae</taxon>
        <taxon>Malvoideae</taxon>
        <taxon>Hibiscus</taxon>
    </lineage>
</organism>
<comment type="caution">
    <text evidence="2">The sequence shown here is derived from an EMBL/GenBank/DDBJ whole genome shotgun (WGS) entry which is preliminary data.</text>
</comment>
<gene>
    <name evidence="2" type="ORF">V6N11_061061</name>
</gene>
<evidence type="ECO:0000256" key="1">
    <source>
        <dbReference type="SAM" id="MobiDB-lite"/>
    </source>
</evidence>
<reference evidence="2 3" key="1">
    <citation type="journal article" date="2024" name="G3 (Bethesda)">
        <title>Genome assembly of Hibiscus sabdariffa L. provides insights into metabolisms of medicinal natural products.</title>
        <authorList>
            <person name="Kim T."/>
        </authorList>
    </citation>
    <scope>NUCLEOTIDE SEQUENCE [LARGE SCALE GENOMIC DNA]</scope>
    <source>
        <strain evidence="2">TK-2024</strain>
        <tissue evidence="2">Old leaves</tissue>
    </source>
</reference>
<accession>A0ABR2QSN1</accession>
<feature type="region of interest" description="Disordered" evidence="1">
    <location>
        <begin position="41"/>
        <end position="64"/>
    </location>
</feature>
<sequence>MYQLVVQFSRAQLPRRTIIVSFTSIDSHKYCIKNAYTENQPADTCQDADNPSSDHRGNGTVNQVPEVSGVDIGLLPYSDESSGPVIEAGAGPVIDSELVIETGDVESSDPVVETEDVRMSDPIIEADDGPFPADETVFPVQSPATSSQAMEVVNSVDQVGQSVVAERLDRFDASVLVDAGARNTHAMVTRSKAGVFKPKAYHL</sequence>
<name>A0ABR2QSN1_9ROSI</name>
<dbReference type="Proteomes" id="UP001396334">
    <property type="component" value="Unassembled WGS sequence"/>
</dbReference>
<dbReference type="EMBL" id="JBBPBN010000034">
    <property type="protein sequence ID" value="KAK9003502.1"/>
    <property type="molecule type" value="Genomic_DNA"/>
</dbReference>
<feature type="compositionally biased region" description="Polar residues" evidence="1">
    <location>
        <begin position="41"/>
        <end position="51"/>
    </location>
</feature>
<evidence type="ECO:0000313" key="2">
    <source>
        <dbReference type="EMBL" id="KAK9003502.1"/>
    </source>
</evidence>
<protein>
    <submittedName>
        <fullName evidence="2">Uncharacterized protein</fullName>
    </submittedName>
</protein>